<sequence length="294" mass="32229">MPGAGCEAAYATLPQGAILDLLDPAAPADRRQAALAAYQQLATMRECPEFGYTVGQLYRHGEYLPGNLLPQDIDKARALILPMAESGHLGAYADLAEMEMRHANARDAMKWTQVYLHYVEKLLIPALDDASDTRFQRSAYNGNLLARTELIWRYARPSLPRKLVREDFNAYLDQHGKQVEQRMRERQAGRNLRASAQDGGPTHVTSNNDSCAVNAIDRIGAASAAWIIEVLPSGTVGRVVLENFVPKPGVADTLATCLAGYRFAPFEGTSPATIRISMVMGSSEGAAISRKRRK</sequence>
<dbReference type="Proteomes" id="UP000515804">
    <property type="component" value="Chromosome"/>
</dbReference>
<proteinExistence type="predicted"/>
<dbReference type="RefSeq" id="WP_187553238.1">
    <property type="nucleotide sequence ID" value="NZ_BMZL01000001.1"/>
</dbReference>
<dbReference type="AlphaFoldDB" id="A0A7G9SS97"/>
<dbReference type="InterPro" id="IPR011990">
    <property type="entry name" value="TPR-like_helical_dom_sf"/>
</dbReference>
<dbReference type="EMBL" id="CP060719">
    <property type="protein sequence ID" value="QNN70722.1"/>
    <property type="molecule type" value="Genomic_DNA"/>
</dbReference>
<gene>
    <name evidence="1" type="ORF">H9L16_03680</name>
</gene>
<reference evidence="1 2" key="1">
    <citation type="submission" date="2020-08" db="EMBL/GenBank/DDBJ databases">
        <title>Genome sequence of Thermomonas carbonis KCTC 42013T.</title>
        <authorList>
            <person name="Hyun D.-W."/>
            <person name="Bae J.-W."/>
        </authorList>
    </citation>
    <scope>NUCLEOTIDE SEQUENCE [LARGE SCALE GENOMIC DNA]</scope>
    <source>
        <strain evidence="1 2">KCTC 42013</strain>
    </source>
</reference>
<dbReference type="Gene3D" id="1.25.40.10">
    <property type="entry name" value="Tetratricopeptide repeat domain"/>
    <property type="match status" value="1"/>
</dbReference>
<protein>
    <submittedName>
        <fullName evidence="1">Uncharacterized protein</fullName>
    </submittedName>
</protein>
<name>A0A7G9SS97_9GAMM</name>
<organism evidence="1 2">
    <name type="scientific">Thermomonas carbonis</name>
    <dbReference type="NCBI Taxonomy" id="1463158"/>
    <lineage>
        <taxon>Bacteria</taxon>
        <taxon>Pseudomonadati</taxon>
        <taxon>Pseudomonadota</taxon>
        <taxon>Gammaproteobacteria</taxon>
        <taxon>Lysobacterales</taxon>
        <taxon>Lysobacteraceae</taxon>
        <taxon>Thermomonas</taxon>
    </lineage>
</organism>
<dbReference type="KEGG" id="tcn:H9L16_03680"/>
<accession>A0A7G9SS97</accession>
<keyword evidence="2" id="KW-1185">Reference proteome</keyword>
<evidence type="ECO:0000313" key="2">
    <source>
        <dbReference type="Proteomes" id="UP000515804"/>
    </source>
</evidence>
<evidence type="ECO:0000313" key="1">
    <source>
        <dbReference type="EMBL" id="QNN70722.1"/>
    </source>
</evidence>